<dbReference type="PANTHER" id="PTHR30024">
    <property type="entry name" value="ALIPHATIC SULFONATES-BINDING PROTEIN-RELATED"/>
    <property type="match status" value="1"/>
</dbReference>
<dbReference type="OrthoDB" id="9815602at2"/>
<dbReference type="Gene3D" id="3.40.190.10">
    <property type="entry name" value="Periplasmic binding protein-like II"/>
    <property type="match status" value="2"/>
</dbReference>
<proteinExistence type="inferred from homology"/>
<feature type="domain" description="Solute-binding protein family 3/N-terminal" evidence="5">
    <location>
        <begin position="42"/>
        <end position="274"/>
    </location>
</feature>
<feature type="chain" id="PRO_5006416905" evidence="4">
    <location>
        <begin position="34"/>
        <end position="350"/>
    </location>
</feature>
<dbReference type="STRING" id="1423804.FD14_GL000202"/>
<dbReference type="PATRIC" id="fig|1423804.4.peg.221"/>
<dbReference type="Proteomes" id="UP000051442">
    <property type="component" value="Unassembled WGS sequence"/>
</dbReference>
<evidence type="ECO:0000256" key="1">
    <source>
        <dbReference type="ARBA" id="ARBA00004418"/>
    </source>
</evidence>
<organism evidence="6 7">
    <name type="scientific">Secundilactobacillus similis DSM 23365 = JCM 2765</name>
    <dbReference type="NCBI Taxonomy" id="1423804"/>
    <lineage>
        <taxon>Bacteria</taxon>
        <taxon>Bacillati</taxon>
        <taxon>Bacillota</taxon>
        <taxon>Bacilli</taxon>
        <taxon>Lactobacillales</taxon>
        <taxon>Lactobacillaceae</taxon>
        <taxon>Secundilactobacillus</taxon>
    </lineage>
</organism>
<dbReference type="Pfam" id="PF09084">
    <property type="entry name" value="NMT1"/>
    <property type="match status" value="1"/>
</dbReference>
<evidence type="ECO:0000313" key="6">
    <source>
        <dbReference type="EMBL" id="KRN25794.1"/>
    </source>
</evidence>
<dbReference type="InterPro" id="IPR015168">
    <property type="entry name" value="SsuA/THI5"/>
</dbReference>
<dbReference type="InterPro" id="IPR001638">
    <property type="entry name" value="Solute-binding_3/MltF_N"/>
</dbReference>
<reference evidence="6 7" key="1">
    <citation type="journal article" date="2015" name="Genome Announc.">
        <title>Expanding the biotechnology potential of lactobacilli through comparative genomics of 213 strains and associated genera.</title>
        <authorList>
            <person name="Sun Z."/>
            <person name="Harris H.M."/>
            <person name="McCann A."/>
            <person name="Guo C."/>
            <person name="Argimon S."/>
            <person name="Zhang W."/>
            <person name="Yang X."/>
            <person name="Jeffery I.B."/>
            <person name="Cooney J.C."/>
            <person name="Kagawa T.F."/>
            <person name="Liu W."/>
            <person name="Song Y."/>
            <person name="Salvetti E."/>
            <person name="Wrobel A."/>
            <person name="Rasinkangas P."/>
            <person name="Parkhill J."/>
            <person name="Rea M.C."/>
            <person name="O'Sullivan O."/>
            <person name="Ritari J."/>
            <person name="Douillard F.P."/>
            <person name="Paul Ross R."/>
            <person name="Yang R."/>
            <person name="Briner A.E."/>
            <person name="Felis G.E."/>
            <person name="de Vos W.M."/>
            <person name="Barrangou R."/>
            <person name="Klaenhammer T.R."/>
            <person name="Caufield P.W."/>
            <person name="Cui Y."/>
            <person name="Zhang H."/>
            <person name="O'Toole P.W."/>
        </authorList>
    </citation>
    <scope>NUCLEOTIDE SEQUENCE [LARGE SCALE GENOMIC DNA]</scope>
    <source>
        <strain evidence="6 7">DSM 23365</strain>
    </source>
</reference>
<dbReference type="GO" id="GO:0042597">
    <property type="term" value="C:periplasmic space"/>
    <property type="evidence" value="ECO:0007669"/>
    <property type="project" value="UniProtKB-SubCell"/>
</dbReference>
<dbReference type="GO" id="GO:0042918">
    <property type="term" value="P:alkanesulfonate transmembrane transport"/>
    <property type="evidence" value="ECO:0007669"/>
    <property type="project" value="TreeGrafter"/>
</dbReference>
<protein>
    <submittedName>
        <fullName evidence="6">Taurine-binding periplasmic protein</fullName>
    </submittedName>
</protein>
<dbReference type="RefSeq" id="WP_054736761.1">
    <property type="nucleotide sequence ID" value="NZ_AYZM01000061.1"/>
</dbReference>
<evidence type="ECO:0000313" key="7">
    <source>
        <dbReference type="Proteomes" id="UP000051442"/>
    </source>
</evidence>
<keyword evidence="3 4" id="KW-0732">Signal</keyword>
<gene>
    <name evidence="6" type="ORF">FD14_GL000202</name>
</gene>
<evidence type="ECO:0000256" key="2">
    <source>
        <dbReference type="ARBA" id="ARBA00010742"/>
    </source>
</evidence>
<dbReference type="PROSITE" id="PS51257">
    <property type="entry name" value="PROKAR_LIPOPROTEIN"/>
    <property type="match status" value="1"/>
</dbReference>
<comment type="similarity">
    <text evidence="2">Belongs to the bacterial solute-binding protein SsuA/TauA family.</text>
</comment>
<dbReference type="PANTHER" id="PTHR30024:SF47">
    <property type="entry name" value="TAURINE-BINDING PERIPLASMIC PROTEIN"/>
    <property type="match status" value="1"/>
</dbReference>
<dbReference type="EMBL" id="AYZM01000061">
    <property type="protein sequence ID" value="KRN25794.1"/>
    <property type="molecule type" value="Genomic_DNA"/>
</dbReference>
<comment type="subcellular location">
    <subcellularLocation>
        <location evidence="1">Periplasm</location>
    </subcellularLocation>
</comment>
<sequence>MLRKLTIVSFVGLMMTLLLILTGCSSTSGTAEANKTSAYPTTVNVGIIEGGPESAILAKEGYLQKYIKTKVKVTTYSSGTDINNAFISHTLDLASFGSSPVTLGLVNGVSYKAVAVPYTEGGQIEALVARNGTGIKSVKDLKGKTIGVPAGTTSHYALLQALKLAGLSTSDVTIEDLSGQNIVAAWKRKEIDAAYTWSPSLDSIKKTGTVITSDGQLASQGISIPEIAVATNNMMTKYPKVVAQYVKAMLAVGKLVKTNPQRAIADVASWEGISKAAAKAQIEDNHWLTGSEQLSSLTGTGSGSLVETLQLTAQFHKLQENITTVPSRKTLSATVDNDYLAEALGKETGK</sequence>
<evidence type="ECO:0000259" key="5">
    <source>
        <dbReference type="SMART" id="SM00062"/>
    </source>
</evidence>
<dbReference type="AlphaFoldDB" id="A0A0R2FBH2"/>
<keyword evidence="7" id="KW-1185">Reference proteome</keyword>
<feature type="signal peptide" evidence="4">
    <location>
        <begin position="1"/>
        <end position="33"/>
    </location>
</feature>
<dbReference type="SUPFAM" id="SSF53850">
    <property type="entry name" value="Periplasmic binding protein-like II"/>
    <property type="match status" value="1"/>
</dbReference>
<accession>A0A0R2FBH2</accession>
<name>A0A0R2FBH2_9LACO</name>
<evidence type="ECO:0000256" key="3">
    <source>
        <dbReference type="ARBA" id="ARBA00022729"/>
    </source>
</evidence>
<evidence type="ECO:0000256" key="4">
    <source>
        <dbReference type="SAM" id="SignalP"/>
    </source>
</evidence>
<dbReference type="SMART" id="SM00062">
    <property type="entry name" value="PBPb"/>
    <property type="match status" value="1"/>
</dbReference>
<comment type="caution">
    <text evidence="6">The sequence shown here is derived from an EMBL/GenBank/DDBJ whole genome shotgun (WGS) entry which is preliminary data.</text>
</comment>